<evidence type="ECO:0000313" key="1">
    <source>
        <dbReference type="EMBL" id="TCL02803.1"/>
    </source>
</evidence>
<dbReference type="NCBIfam" id="TIGR02934">
    <property type="entry name" value="nifT_nitrog"/>
    <property type="match status" value="1"/>
</dbReference>
<dbReference type="AlphaFoldDB" id="A0A4R1N6N5"/>
<dbReference type="Pfam" id="PF06988">
    <property type="entry name" value="NifT"/>
    <property type="match status" value="1"/>
</dbReference>
<sequence length="78" mass="8455">MPSVLFSEKKDGLYCYIAKQDLEARVLHIEFDDASCWGGNVELEGGKSYYIYPQPGKPSLPVRLRASKSGGDASGTGV</sequence>
<keyword evidence="2" id="KW-1185">Reference proteome</keyword>
<dbReference type="Gene3D" id="2.40.50.240">
    <property type="entry name" value="NifT/FixU-like"/>
    <property type="match status" value="1"/>
</dbReference>
<dbReference type="InterPro" id="IPR009727">
    <property type="entry name" value="NifT"/>
</dbReference>
<reference evidence="1 2" key="1">
    <citation type="submission" date="2019-02" db="EMBL/GenBank/DDBJ databases">
        <title>Investigation of anaerobic lignin degradation for improved lignocellulosic biofuels.</title>
        <authorList>
            <person name="Deangelis K."/>
        </authorList>
    </citation>
    <scope>NUCLEOTIDE SEQUENCE [LARGE SCALE GENOMIC DNA]</scope>
    <source>
        <strain evidence="1 2">159R</strain>
    </source>
</reference>
<name>A0A4R1N6N5_9GAMM</name>
<organism evidence="1 2">
    <name type="scientific">Sodalis ligni</name>
    <dbReference type="NCBI Taxonomy" id="2697027"/>
    <lineage>
        <taxon>Bacteria</taxon>
        <taxon>Pseudomonadati</taxon>
        <taxon>Pseudomonadota</taxon>
        <taxon>Gammaproteobacteria</taxon>
        <taxon>Enterobacterales</taxon>
        <taxon>Bruguierivoracaceae</taxon>
        <taxon>Sodalis</taxon>
    </lineage>
</organism>
<dbReference type="GO" id="GO:0009399">
    <property type="term" value="P:nitrogen fixation"/>
    <property type="evidence" value="ECO:0007669"/>
    <property type="project" value="InterPro"/>
</dbReference>
<dbReference type="EMBL" id="SJOI01000001">
    <property type="protein sequence ID" value="TCL02803.1"/>
    <property type="molecule type" value="Genomic_DNA"/>
</dbReference>
<gene>
    <name evidence="1" type="ORF">EZJ58_0837</name>
</gene>
<accession>A0A4R1N6N5</accession>
<dbReference type="InterPro" id="IPR024044">
    <property type="entry name" value="NifT/FixU_barrel-like_dom_sf"/>
</dbReference>
<evidence type="ECO:0000313" key="2">
    <source>
        <dbReference type="Proteomes" id="UP000294555"/>
    </source>
</evidence>
<dbReference type="Proteomes" id="UP000294555">
    <property type="component" value="Unassembled WGS sequence"/>
</dbReference>
<protein>
    <submittedName>
        <fullName evidence="1">Nitrogen fixation protein NifT</fullName>
    </submittedName>
</protein>
<proteinExistence type="predicted"/>
<dbReference type="SUPFAM" id="SSF159203">
    <property type="entry name" value="NifT/FixU-like"/>
    <property type="match status" value="1"/>
</dbReference>
<dbReference type="OrthoDB" id="196613at2"/>
<dbReference type="RefSeq" id="WP_132921728.1">
    <property type="nucleotide sequence ID" value="NZ_CP075169.1"/>
</dbReference>
<comment type="caution">
    <text evidence="1">The sequence shown here is derived from an EMBL/GenBank/DDBJ whole genome shotgun (WGS) entry which is preliminary data.</text>
</comment>